<dbReference type="PANTHER" id="PTHR47165:SF4">
    <property type="entry name" value="OS03G0429900 PROTEIN"/>
    <property type="match status" value="1"/>
</dbReference>
<dbReference type="Proteomes" id="UP000554482">
    <property type="component" value="Unassembled WGS sequence"/>
</dbReference>
<dbReference type="AlphaFoldDB" id="A0A7J6WWS4"/>
<dbReference type="Pfam" id="PF16900">
    <property type="entry name" value="REPA_OB_2"/>
    <property type="match status" value="1"/>
</dbReference>
<gene>
    <name evidence="3" type="ORF">FRX31_009428</name>
</gene>
<keyword evidence="1" id="KW-0238">DNA-binding</keyword>
<dbReference type="SUPFAM" id="SSF50249">
    <property type="entry name" value="Nucleic acid-binding proteins"/>
    <property type="match status" value="1"/>
</dbReference>
<comment type="caution">
    <text evidence="3">The sequence shown here is derived from an EMBL/GenBank/DDBJ whole genome shotgun (WGS) entry which is preliminary data.</text>
</comment>
<dbReference type="EMBL" id="JABWDY010010031">
    <property type="protein sequence ID" value="KAF5200985.1"/>
    <property type="molecule type" value="Genomic_DNA"/>
</dbReference>
<protein>
    <recommendedName>
        <fullName evidence="2">Replication protein A OB domain-containing protein</fullName>
    </recommendedName>
</protein>
<dbReference type="GO" id="GO:0003677">
    <property type="term" value="F:DNA binding"/>
    <property type="evidence" value="ECO:0007669"/>
    <property type="project" value="UniProtKB-KW"/>
</dbReference>
<sequence length="205" mass="23303">DDSLQFPHQTFTFTEFNQLQLKIDKTDLLTDVIGILKDVDYESVIITTRNDNSPKRDLHIIDQAGHEIRITFWGKTIDQIPPTLKTSESNKIIVIITSTIVKKFEDMELPQIVAFKNTTPPTKSGTKRTLHQQSITPISEIAPRIAETIKPFSIVCKATITAGHHDQGFTKAVSKRSGSYWCYKCKELVDEPDIRSTIKPIFYIL</sequence>
<evidence type="ECO:0000313" key="3">
    <source>
        <dbReference type="EMBL" id="KAF5200985.1"/>
    </source>
</evidence>
<dbReference type="InterPro" id="IPR012340">
    <property type="entry name" value="NA-bd_OB-fold"/>
</dbReference>
<dbReference type="OrthoDB" id="1752136at2759"/>
<evidence type="ECO:0000313" key="4">
    <source>
        <dbReference type="Proteomes" id="UP000554482"/>
    </source>
</evidence>
<feature type="non-terminal residue" evidence="3">
    <location>
        <position position="1"/>
    </location>
</feature>
<dbReference type="PANTHER" id="PTHR47165">
    <property type="entry name" value="OS03G0429900 PROTEIN"/>
    <property type="match status" value="1"/>
</dbReference>
<feature type="domain" description="Replication protein A OB" evidence="2">
    <location>
        <begin position="24"/>
        <end position="109"/>
    </location>
</feature>
<reference evidence="3 4" key="1">
    <citation type="submission" date="2020-06" db="EMBL/GenBank/DDBJ databases">
        <title>Transcriptomic and genomic resources for Thalictrum thalictroides and T. hernandezii: Facilitating candidate gene discovery in an emerging model plant lineage.</title>
        <authorList>
            <person name="Arias T."/>
            <person name="Riano-Pachon D.M."/>
            <person name="Di Stilio V.S."/>
        </authorList>
    </citation>
    <scope>NUCLEOTIDE SEQUENCE [LARGE SCALE GENOMIC DNA]</scope>
    <source>
        <strain evidence="4">cv. WT478/WT964</strain>
        <tissue evidence="3">Leaves</tissue>
    </source>
</reference>
<evidence type="ECO:0000259" key="2">
    <source>
        <dbReference type="Pfam" id="PF16900"/>
    </source>
</evidence>
<name>A0A7J6WWS4_THATH</name>
<proteinExistence type="predicted"/>
<dbReference type="InterPro" id="IPR031657">
    <property type="entry name" value="REPA_OB_2"/>
</dbReference>
<evidence type="ECO:0000256" key="1">
    <source>
        <dbReference type="ARBA" id="ARBA00023125"/>
    </source>
</evidence>
<accession>A0A7J6WWS4</accession>
<keyword evidence="4" id="KW-1185">Reference proteome</keyword>
<organism evidence="3 4">
    <name type="scientific">Thalictrum thalictroides</name>
    <name type="common">Rue-anemone</name>
    <name type="synonym">Anemone thalictroides</name>
    <dbReference type="NCBI Taxonomy" id="46969"/>
    <lineage>
        <taxon>Eukaryota</taxon>
        <taxon>Viridiplantae</taxon>
        <taxon>Streptophyta</taxon>
        <taxon>Embryophyta</taxon>
        <taxon>Tracheophyta</taxon>
        <taxon>Spermatophyta</taxon>
        <taxon>Magnoliopsida</taxon>
        <taxon>Ranunculales</taxon>
        <taxon>Ranunculaceae</taxon>
        <taxon>Thalictroideae</taxon>
        <taxon>Thalictrum</taxon>
    </lineage>
</organism>
<dbReference type="Gene3D" id="2.40.50.140">
    <property type="entry name" value="Nucleic acid-binding proteins"/>
    <property type="match status" value="1"/>
</dbReference>